<name>V4B690_LOTGI</name>
<accession>V4B690</accession>
<dbReference type="KEGG" id="lgi:LOTGIDRAFT_172561"/>
<organism evidence="2 3">
    <name type="scientific">Lottia gigantea</name>
    <name type="common">Giant owl limpet</name>
    <dbReference type="NCBI Taxonomy" id="225164"/>
    <lineage>
        <taxon>Eukaryota</taxon>
        <taxon>Metazoa</taxon>
        <taxon>Spiralia</taxon>
        <taxon>Lophotrochozoa</taxon>
        <taxon>Mollusca</taxon>
        <taxon>Gastropoda</taxon>
        <taxon>Patellogastropoda</taxon>
        <taxon>Lottioidea</taxon>
        <taxon>Lottiidae</taxon>
        <taxon>Lottia</taxon>
    </lineage>
</organism>
<keyword evidence="3" id="KW-1185">Reference proteome</keyword>
<dbReference type="GeneID" id="20242127"/>
<dbReference type="CTD" id="20242127"/>
<dbReference type="HOGENOM" id="CLU_695006_0_0_1"/>
<gene>
    <name evidence="2" type="ORF">LOTGIDRAFT_172561</name>
</gene>
<dbReference type="OrthoDB" id="10041151at2759"/>
<sequence length="397" mass="45936">MAAIFVVKGQDQKDGFRDPRKRLTFEDKKENKDGWNEETLLRSLNKDGQNGGKIRAVNLEKNTARFVDVQPHQKNKMEPLKELNKANIDMVGKGEEVAIKLGQDFLDVDLPTDAKRRRMNDENSGTLSNRSSVYSSRSGSPSFLDLIEDNRSRSSTPTGTISPCPQTLSEFKKRYKKDALWKSIKSNYNYLMDKEIIEACKLTENDLMLDDQDFAGHPKVSFAEFLQQYRELTDWLSQAQTAMTKNISSYSEKYLNQSYHEEMLERCPRRQMFNDYAKQLELRYPDMSDEINARLQFLNNQWEAVEKAIATKNTKSDRKTMMRDLESDLNSLRQSLNAIEQRLVSLTVHPDWTVDIIETKLREHQIDCLPKPHSMKVLVDKPSKSLATTHCFLIGNF</sequence>
<dbReference type="SUPFAM" id="SSF46966">
    <property type="entry name" value="Spectrin repeat"/>
    <property type="match status" value="1"/>
</dbReference>
<evidence type="ECO:0000256" key="1">
    <source>
        <dbReference type="SAM" id="MobiDB-lite"/>
    </source>
</evidence>
<feature type="region of interest" description="Disordered" evidence="1">
    <location>
        <begin position="116"/>
        <end position="141"/>
    </location>
</feature>
<dbReference type="STRING" id="225164.V4B690"/>
<dbReference type="EMBL" id="KB200454">
    <property type="protein sequence ID" value="ESP01617.1"/>
    <property type="molecule type" value="Genomic_DNA"/>
</dbReference>
<feature type="compositionally biased region" description="Low complexity" evidence="1">
    <location>
        <begin position="128"/>
        <end position="141"/>
    </location>
</feature>
<protein>
    <submittedName>
        <fullName evidence="2">Uncharacterized protein</fullName>
    </submittedName>
</protein>
<proteinExistence type="predicted"/>
<dbReference type="AlphaFoldDB" id="V4B690"/>
<evidence type="ECO:0000313" key="2">
    <source>
        <dbReference type="EMBL" id="ESP01617.1"/>
    </source>
</evidence>
<dbReference type="Gene3D" id="1.20.58.60">
    <property type="match status" value="1"/>
</dbReference>
<dbReference type="RefSeq" id="XP_009047701.1">
    <property type="nucleotide sequence ID" value="XM_009049453.1"/>
</dbReference>
<evidence type="ECO:0000313" key="3">
    <source>
        <dbReference type="Proteomes" id="UP000030746"/>
    </source>
</evidence>
<reference evidence="2 3" key="1">
    <citation type="journal article" date="2013" name="Nature">
        <title>Insights into bilaterian evolution from three spiralian genomes.</title>
        <authorList>
            <person name="Simakov O."/>
            <person name="Marletaz F."/>
            <person name="Cho S.J."/>
            <person name="Edsinger-Gonzales E."/>
            <person name="Havlak P."/>
            <person name="Hellsten U."/>
            <person name="Kuo D.H."/>
            <person name="Larsson T."/>
            <person name="Lv J."/>
            <person name="Arendt D."/>
            <person name="Savage R."/>
            <person name="Osoegawa K."/>
            <person name="de Jong P."/>
            <person name="Grimwood J."/>
            <person name="Chapman J.A."/>
            <person name="Shapiro H."/>
            <person name="Aerts A."/>
            <person name="Otillar R.P."/>
            <person name="Terry A.Y."/>
            <person name="Boore J.L."/>
            <person name="Grigoriev I.V."/>
            <person name="Lindberg D.R."/>
            <person name="Seaver E.C."/>
            <person name="Weisblat D.A."/>
            <person name="Putnam N.H."/>
            <person name="Rokhsar D.S."/>
        </authorList>
    </citation>
    <scope>NUCLEOTIDE SEQUENCE [LARGE SCALE GENOMIC DNA]</scope>
</reference>
<dbReference type="Proteomes" id="UP000030746">
    <property type="component" value="Unassembled WGS sequence"/>
</dbReference>